<keyword evidence="1" id="KW-1133">Transmembrane helix</keyword>
<evidence type="ECO:0000313" key="2">
    <source>
        <dbReference type="EMBL" id="MED6142960.1"/>
    </source>
</evidence>
<reference evidence="2 3" key="1">
    <citation type="journal article" date="2023" name="Plants (Basel)">
        <title>Bridging the Gap: Combining Genomics and Transcriptomics Approaches to Understand Stylosanthes scabra, an Orphan Legume from the Brazilian Caatinga.</title>
        <authorList>
            <person name="Ferreira-Neto J.R.C."/>
            <person name="da Silva M.D."/>
            <person name="Binneck E."/>
            <person name="de Melo N.F."/>
            <person name="da Silva R.H."/>
            <person name="de Melo A.L.T.M."/>
            <person name="Pandolfi V."/>
            <person name="Bustamante F.O."/>
            <person name="Brasileiro-Vidal A.C."/>
            <person name="Benko-Iseppon A.M."/>
        </authorList>
    </citation>
    <scope>NUCLEOTIDE SEQUENCE [LARGE SCALE GENOMIC DNA]</scope>
    <source>
        <tissue evidence="2">Leaves</tissue>
    </source>
</reference>
<evidence type="ECO:0000313" key="3">
    <source>
        <dbReference type="Proteomes" id="UP001341840"/>
    </source>
</evidence>
<organism evidence="2 3">
    <name type="scientific">Stylosanthes scabra</name>
    <dbReference type="NCBI Taxonomy" id="79078"/>
    <lineage>
        <taxon>Eukaryota</taxon>
        <taxon>Viridiplantae</taxon>
        <taxon>Streptophyta</taxon>
        <taxon>Embryophyta</taxon>
        <taxon>Tracheophyta</taxon>
        <taxon>Spermatophyta</taxon>
        <taxon>Magnoliopsida</taxon>
        <taxon>eudicotyledons</taxon>
        <taxon>Gunneridae</taxon>
        <taxon>Pentapetalae</taxon>
        <taxon>rosids</taxon>
        <taxon>fabids</taxon>
        <taxon>Fabales</taxon>
        <taxon>Fabaceae</taxon>
        <taxon>Papilionoideae</taxon>
        <taxon>50 kb inversion clade</taxon>
        <taxon>dalbergioids sensu lato</taxon>
        <taxon>Dalbergieae</taxon>
        <taxon>Pterocarpus clade</taxon>
        <taxon>Stylosanthes</taxon>
    </lineage>
</organism>
<protein>
    <submittedName>
        <fullName evidence="2">Uncharacterized protein</fullName>
    </submittedName>
</protein>
<name>A0ABU6T334_9FABA</name>
<keyword evidence="1" id="KW-0472">Membrane</keyword>
<feature type="transmembrane region" description="Helical" evidence="1">
    <location>
        <begin position="30"/>
        <end position="55"/>
    </location>
</feature>
<dbReference type="EMBL" id="JASCZI010090625">
    <property type="protein sequence ID" value="MED6142960.1"/>
    <property type="molecule type" value="Genomic_DNA"/>
</dbReference>
<proteinExistence type="predicted"/>
<dbReference type="Proteomes" id="UP001341840">
    <property type="component" value="Unassembled WGS sequence"/>
</dbReference>
<keyword evidence="3" id="KW-1185">Reference proteome</keyword>
<keyword evidence="1" id="KW-0812">Transmembrane</keyword>
<gene>
    <name evidence="2" type="ORF">PIB30_002247</name>
</gene>
<accession>A0ABU6T334</accession>
<comment type="caution">
    <text evidence="2">The sequence shown here is derived from an EMBL/GenBank/DDBJ whole genome shotgun (WGS) entry which is preliminary data.</text>
</comment>
<sequence length="128" mass="13989">MLVRLFGDRLALSLSVRHSRTRRSVRTNRMVGWLMGLIVSFVGLRLGLGSVFGFLGRAGPMSRIVAPNLWSFGGFCPKSASIYVGASEDPVFVSWSAPSLQMVTSELRRRSETVSSLSAPTFKHKGGE</sequence>
<evidence type="ECO:0000256" key="1">
    <source>
        <dbReference type="SAM" id="Phobius"/>
    </source>
</evidence>